<dbReference type="PRINTS" id="PR00050">
    <property type="entry name" value="COLDSHOCK"/>
</dbReference>
<proteinExistence type="predicted"/>
<dbReference type="Proteomes" id="UP000325684">
    <property type="component" value="Unassembled WGS sequence"/>
</dbReference>
<dbReference type="Gene3D" id="2.40.50.140">
    <property type="entry name" value="Nucleic acid-binding proteins"/>
    <property type="match status" value="2"/>
</dbReference>
<name>A0A5N3PDZ9_9HYPH</name>
<organism evidence="3 4">
    <name type="scientific">Microvirga brassicacearum</name>
    <dbReference type="NCBI Taxonomy" id="2580413"/>
    <lineage>
        <taxon>Bacteria</taxon>
        <taxon>Pseudomonadati</taxon>
        <taxon>Pseudomonadota</taxon>
        <taxon>Alphaproteobacteria</taxon>
        <taxon>Hyphomicrobiales</taxon>
        <taxon>Methylobacteriaceae</taxon>
        <taxon>Microvirga</taxon>
    </lineage>
</organism>
<dbReference type="InterPro" id="IPR050181">
    <property type="entry name" value="Cold_shock_domain"/>
</dbReference>
<accession>A0A5N3PDZ9</accession>
<keyword evidence="4" id="KW-1185">Reference proteome</keyword>
<feature type="compositionally biased region" description="Basic and acidic residues" evidence="1">
    <location>
        <begin position="1"/>
        <end position="20"/>
    </location>
</feature>
<comment type="caution">
    <text evidence="3">The sequence shown here is derived from an EMBL/GenBank/DDBJ whole genome shotgun (WGS) entry which is preliminary data.</text>
</comment>
<dbReference type="SMART" id="SM00357">
    <property type="entry name" value="CSP"/>
    <property type="match status" value="2"/>
</dbReference>
<evidence type="ECO:0000313" key="4">
    <source>
        <dbReference type="Proteomes" id="UP000325684"/>
    </source>
</evidence>
<dbReference type="InterPro" id="IPR012340">
    <property type="entry name" value="NA-bd_OB-fold"/>
</dbReference>
<dbReference type="Pfam" id="PF00313">
    <property type="entry name" value="CSD"/>
    <property type="match status" value="2"/>
</dbReference>
<dbReference type="InterPro" id="IPR002059">
    <property type="entry name" value="CSP_DNA-bd"/>
</dbReference>
<dbReference type="SUPFAM" id="SSF50249">
    <property type="entry name" value="Nucleic acid-binding proteins"/>
    <property type="match status" value="2"/>
</dbReference>
<feature type="domain" description="CSD" evidence="2">
    <location>
        <begin position="47"/>
        <end position="113"/>
    </location>
</feature>
<evidence type="ECO:0000259" key="2">
    <source>
        <dbReference type="PROSITE" id="PS51857"/>
    </source>
</evidence>
<dbReference type="PROSITE" id="PS51857">
    <property type="entry name" value="CSD_2"/>
    <property type="match status" value="2"/>
</dbReference>
<evidence type="ECO:0000256" key="1">
    <source>
        <dbReference type="SAM" id="MobiDB-lite"/>
    </source>
</evidence>
<dbReference type="InterPro" id="IPR011129">
    <property type="entry name" value="CSD"/>
</dbReference>
<gene>
    <name evidence="3" type="ORF">FEZ63_07585</name>
</gene>
<dbReference type="GO" id="GO:0005829">
    <property type="term" value="C:cytosol"/>
    <property type="evidence" value="ECO:0007669"/>
    <property type="project" value="UniProtKB-ARBA"/>
</dbReference>
<protein>
    <submittedName>
        <fullName evidence="3">Cold-shock protein</fullName>
    </submittedName>
</protein>
<evidence type="ECO:0000313" key="3">
    <source>
        <dbReference type="EMBL" id="KAB0267865.1"/>
    </source>
</evidence>
<reference evidence="3 4" key="1">
    <citation type="journal article" date="2019" name="Microorganisms">
        <title>Genome Insights into the Novel Species Microvirga brassicacearum, a Rapeseed Endophyte with Biotechnological Potential.</title>
        <authorList>
            <person name="Jimenez-Gomez A."/>
            <person name="Saati-Santamaria Z."/>
            <person name="Igual J.M."/>
            <person name="Rivas R."/>
            <person name="Mateos P.F."/>
            <person name="Garcia-Fraile P."/>
        </authorList>
    </citation>
    <scope>NUCLEOTIDE SEQUENCE [LARGE SCALE GENOMIC DNA]</scope>
    <source>
        <strain evidence="3 4">CDVBN77</strain>
    </source>
</reference>
<sequence length="218" mass="23142">MGRGNSHRERDRSSTRHAEDSWGDAPPSPPPVRPRLPSTSLPEAGAGVTARVKWFNPDKGFGFVALADDLGEAFLPARALEAAGYRSLEPGVTIVARLNPGPKGPQVAAIISVDSNTAAPEPRRLLRPDRPAFLGRERHPQPESSTGAATPDRDGIVKWFDPVRGFGFVTVAGEPKDLFVHVSVLQRTGISAVAPGQPVRVAVMAGRKGNEIGALSLL</sequence>
<feature type="region of interest" description="Disordered" evidence="1">
    <location>
        <begin position="1"/>
        <end position="44"/>
    </location>
</feature>
<dbReference type="PANTHER" id="PTHR11544">
    <property type="entry name" value="COLD SHOCK DOMAIN CONTAINING PROTEINS"/>
    <property type="match status" value="1"/>
</dbReference>
<dbReference type="CDD" id="cd04458">
    <property type="entry name" value="CSP_CDS"/>
    <property type="match status" value="2"/>
</dbReference>
<dbReference type="RefSeq" id="WP_150943032.1">
    <property type="nucleotide sequence ID" value="NZ_VCMV01000012.1"/>
</dbReference>
<dbReference type="GO" id="GO:0003676">
    <property type="term" value="F:nucleic acid binding"/>
    <property type="evidence" value="ECO:0007669"/>
    <property type="project" value="InterPro"/>
</dbReference>
<feature type="region of interest" description="Disordered" evidence="1">
    <location>
        <begin position="130"/>
        <end position="153"/>
    </location>
</feature>
<dbReference type="AlphaFoldDB" id="A0A5N3PDZ9"/>
<feature type="compositionally biased region" description="Basic and acidic residues" evidence="1">
    <location>
        <begin position="130"/>
        <end position="141"/>
    </location>
</feature>
<dbReference type="OrthoDB" id="9791685at2"/>
<feature type="domain" description="CSD" evidence="2">
    <location>
        <begin position="152"/>
        <end position="218"/>
    </location>
</feature>
<dbReference type="EMBL" id="VCMV01000012">
    <property type="protein sequence ID" value="KAB0267865.1"/>
    <property type="molecule type" value="Genomic_DNA"/>
</dbReference>